<evidence type="ECO:0000256" key="4">
    <source>
        <dbReference type="ARBA" id="ARBA00022989"/>
    </source>
</evidence>
<dbReference type="PANTHER" id="PTHR43791">
    <property type="entry name" value="PERMEASE-RELATED"/>
    <property type="match status" value="1"/>
</dbReference>
<dbReference type="InterPro" id="IPR036259">
    <property type="entry name" value="MFS_trans_sf"/>
</dbReference>
<keyword evidence="8" id="KW-1185">Reference proteome</keyword>
<gene>
    <name evidence="7" type="ORF">BO86DRAFT_383902</name>
</gene>
<sequence>MAIFFVVGLVFGGFGGGGGGVLAYGLEQMNGMDEKSGWRWIFIWQGVLTIIIALLGYLFTVDFPEAAHRNTFRFLTPSDLEIVIDRVRRDQDDVKLNPFELTAYLRHALDWRLWLFAANFFTSSQITYSVQYFLPIILQTSLGFSTTYALCLTTPVNDKKPERQAYRYAHQCSAYSFIGQELTKPSYKRDIVQKLLTAVQGVTGEDFVHSPRDKDKNKGQKRERAIKETGCPEMTSMQGQPCIPQYTDPSLLHNHRPSLRLTNRSLHGITKTEKPTKTKPVTGKFQAVPRERPARSEVDPHYVVESFRLTPDERTFLLDLLHSANPSDLSPRERDPQEEEFWADYVHLLDQVHALGE</sequence>
<name>A0A8T8WKV6_ASPJA</name>
<dbReference type="PANTHER" id="PTHR43791:SF47">
    <property type="entry name" value="MAJOR FACILITATOR SUPERFAMILY (MFS) PROFILE DOMAIN-CONTAINING PROTEIN-RELATED"/>
    <property type="match status" value="1"/>
</dbReference>
<proteinExistence type="predicted"/>
<reference evidence="7 8" key="1">
    <citation type="submission" date="2018-02" db="EMBL/GenBank/DDBJ databases">
        <title>The genomes of Aspergillus section Nigri reveals drivers in fungal speciation.</title>
        <authorList>
            <consortium name="DOE Joint Genome Institute"/>
            <person name="Vesth T.C."/>
            <person name="Nybo J."/>
            <person name="Theobald S."/>
            <person name="Brandl J."/>
            <person name="Frisvad J.C."/>
            <person name="Nielsen K.F."/>
            <person name="Lyhne E.K."/>
            <person name="Kogle M.E."/>
            <person name="Kuo A."/>
            <person name="Riley R."/>
            <person name="Clum A."/>
            <person name="Nolan M."/>
            <person name="Lipzen A."/>
            <person name="Salamov A."/>
            <person name="Henrissat B."/>
            <person name="Wiebenga A."/>
            <person name="De vries R.P."/>
            <person name="Grigoriev I.V."/>
            <person name="Mortensen U.H."/>
            <person name="Andersen M.R."/>
            <person name="Baker S.E."/>
        </authorList>
    </citation>
    <scope>NUCLEOTIDE SEQUENCE [LARGE SCALE GENOMIC DNA]</scope>
    <source>
        <strain evidence="7 8">CBS 114.51</strain>
    </source>
</reference>
<comment type="subcellular location">
    <subcellularLocation>
        <location evidence="1">Membrane</location>
        <topology evidence="1">Multi-pass membrane protein</topology>
    </subcellularLocation>
</comment>
<evidence type="ECO:0000313" key="8">
    <source>
        <dbReference type="Proteomes" id="UP000249497"/>
    </source>
</evidence>
<dbReference type="SUPFAM" id="SSF103473">
    <property type="entry name" value="MFS general substrate transporter"/>
    <property type="match status" value="1"/>
</dbReference>
<dbReference type="GO" id="GO:0016020">
    <property type="term" value="C:membrane"/>
    <property type="evidence" value="ECO:0007669"/>
    <property type="project" value="UniProtKB-SubCell"/>
</dbReference>
<dbReference type="InterPro" id="IPR011701">
    <property type="entry name" value="MFS"/>
</dbReference>
<dbReference type="Proteomes" id="UP000249497">
    <property type="component" value="Unassembled WGS sequence"/>
</dbReference>
<keyword evidence="2" id="KW-0813">Transport</keyword>
<evidence type="ECO:0008006" key="9">
    <source>
        <dbReference type="Google" id="ProtNLM"/>
    </source>
</evidence>
<evidence type="ECO:0000256" key="1">
    <source>
        <dbReference type="ARBA" id="ARBA00004141"/>
    </source>
</evidence>
<keyword evidence="3 6" id="KW-0812">Transmembrane</keyword>
<feature type="transmembrane region" description="Helical" evidence="6">
    <location>
        <begin position="39"/>
        <end position="59"/>
    </location>
</feature>
<accession>A0A8T8WKV6</accession>
<dbReference type="GO" id="GO:0022857">
    <property type="term" value="F:transmembrane transporter activity"/>
    <property type="evidence" value="ECO:0007669"/>
    <property type="project" value="InterPro"/>
</dbReference>
<evidence type="ECO:0000256" key="3">
    <source>
        <dbReference type="ARBA" id="ARBA00022692"/>
    </source>
</evidence>
<evidence type="ECO:0000256" key="2">
    <source>
        <dbReference type="ARBA" id="ARBA00022448"/>
    </source>
</evidence>
<dbReference type="GeneID" id="37174551"/>
<organism evidence="7 8">
    <name type="scientific">Aspergillus japonicus CBS 114.51</name>
    <dbReference type="NCBI Taxonomy" id="1448312"/>
    <lineage>
        <taxon>Eukaryota</taxon>
        <taxon>Fungi</taxon>
        <taxon>Dikarya</taxon>
        <taxon>Ascomycota</taxon>
        <taxon>Pezizomycotina</taxon>
        <taxon>Eurotiomycetes</taxon>
        <taxon>Eurotiomycetidae</taxon>
        <taxon>Eurotiales</taxon>
        <taxon>Aspergillaceae</taxon>
        <taxon>Aspergillus</taxon>
        <taxon>Aspergillus subgen. Circumdati</taxon>
    </lineage>
</organism>
<keyword evidence="4 6" id="KW-1133">Transmembrane helix</keyword>
<evidence type="ECO:0000256" key="5">
    <source>
        <dbReference type="ARBA" id="ARBA00023136"/>
    </source>
</evidence>
<dbReference type="Gene3D" id="1.20.1250.20">
    <property type="entry name" value="MFS general substrate transporter like domains"/>
    <property type="match status" value="1"/>
</dbReference>
<evidence type="ECO:0000313" key="7">
    <source>
        <dbReference type="EMBL" id="RAH76353.1"/>
    </source>
</evidence>
<dbReference type="OrthoDB" id="10575239at2759"/>
<dbReference type="AlphaFoldDB" id="A0A8T8WKV6"/>
<evidence type="ECO:0000256" key="6">
    <source>
        <dbReference type="SAM" id="Phobius"/>
    </source>
</evidence>
<dbReference type="Pfam" id="PF07690">
    <property type="entry name" value="MFS_1"/>
    <property type="match status" value="1"/>
</dbReference>
<protein>
    <recommendedName>
        <fullName evidence="9">MFS general substrate transporter</fullName>
    </recommendedName>
</protein>
<dbReference type="RefSeq" id="XP_025522247.1">
    <property type="nucleotide sequence ID" value="XM_025670859.1"/>
</dbReference>
<dbReference type="EMBL" id="KZ824873">
    <property type="protein sequence ID" value="RAH76353.1"/>
    <property type="molecule type" value="Genomic_DNA"/>
</dbReference>
<keyword evidence="5 6" id="KW-0472">Membrane</keyword>